<dbReference type="InterPro" id="IPR036361">
    <property type="entry name" value="SAP_dom_sf"/>
</dbReference>
<dbReference type="InterPro" id="IPR011011">
    <property type="entry name" value="Znf_FYVE_PHD"/>
</dbReference>
<dbReference type="PROSITE" id="PS50800">
    <property type="entry name" value="SAP"/>
    <property type="match status" value="1"/>
</dbReference>
<evidence type="ECO:0000256" key="1">
    <source>
        <dbReference type="ARBA" id="ARBA00004123"/>
    </source>
</evidence>
<dbReference type="GO" id="GO:0005634">
    <property type="term" value="C:nucleus"/>
    <property type="evidence" value="ECO:0007669"/>
    <property type="project" value="UniProtKB-SubCell"/>
</dbReference>
<dbReference type="GO" id="GO:0006357">
    <property type="term" value="P:regulation of transcription by RNA polymerase II"/>
    <property type="evidence" value="ECO:0007669"/>
    <property type="project" value="TreeGrafter"/>
</dbReference>
<dbReference type="SUPFAM" id="SSF57903">
    <property type="entry name" value="FYVE/PHD zinc finger"/>
    <property type="match status" value="1"/>
</dbReference>
<keyword evidence="6" id="KW-0539">Nucleus</keyword>
<dbReference type="InterPro" id="IPR001965">
    <property type="entry name" value="Znf_PHD"/>
</dbReference>
<dbReference type="CDD" id="cd15517">
    <property type="entry name" value="PHD_TCF19_like"/>
    <property type="match status" value="1"/>
</dbReference>
<evidence type="ECO:0000259" key="8">
    <source>
        <dbReference type="PROSITE" id="PS50800"/>
    </source>
</evidence>
<feature type="region of interest" description="Disordered" evidence="7">
    <location>
        <begin position="135"/>
        <end position="291"/>
    </location>
</feature>
<feature type="compositionally biased region" description="Pro residues" evidence="7">
    <location>
        <begin position="196"/>
        <end position="207"/>
    </location>
</feature>
<dbReference type="Gene3D" id="1.10.720.30">
    <property type="entry name" value="SAP domain"/>
    <property type="match status" value="1"/>
</dbReference>
<protein>
    <submittedName>
        <fullName evidence="9">Opioid growth factor receptor</fullName>
    </submittedName>
</protein>
<gene>
    <name evidence="9" type="ORF">ElyMa_006215400</name>
</gene>
<dbReference type="AlphaFoldDB" id="A0AAV4H521"/>
<accession>A0AAV4H521</accession>
<evidence type="ECO:0000313" key="10">
    <source>
        <dbReference type="Proteomes" id="UP000762676"/>
    </source>
</evidence>
<organism evidence="9 10">
    <name type="scientific">Elysia marginata</name>
    <dbReference type="NCBI Taxonomy" id="1093978"/>
    <lineage>
        <taxon>Eukaryota</taxon>
        <taxon>Metazoa</taxon>
        <taxon>Spiralia</taxon>
        <taxon>Lophotrochozoa</taxon>
        <taxon>Mollusca</taxon>
        <taxon>Gastropoda</taxon>
        <taxon>Heterobranchia</taxon>
        <taxon>Euthyneura</taxon>
        <taxon>Panpulmonata</taxon>
        <taxon>Sacoglossa</taxon>
        <taxon>Placobranchoidea</taxon>
        <taxon>Plakobranchidae</taxon>
        <taxon>Elysia</taxon>
    </lineage>
</organism>
<evidence type="ECO:0000256" key="6">
    <source>
        <dbReference type="ARBA" id="ARBA00023242"/>
    </source>
</evidence>
<dbReference type="PROSITE" id="PS01359">
    <property type="entry name" value="ZF_PHD_1"/>
    <property type="match status" value="1"/>
</dbReference>
<dbReference type="Proteomes" id="UP000762676">
    <property type="component" value="Unassembled WGS sequence"/>
</dbReference>
<dbReference type="GO" id="GO:0043565">
    <property type="term" value="F:sequence-specific DNA binding"/>
    <property type="evidence" value="ECO:0007669"/>
    <property type="project" value="TreeGrafter"/>
</dbReference>
<keyword evidence="3" id="KW-0863">Zinc-finger</keyword>
<dbReference type="InterPro" id="IPR019786">
    <property type="entry name" value="Zinc_finger_PHD-type_CS"/>
</dbReference>
<keyword evidence="10" id="KW-1185">Reference proteome</keyword>
<feature type="compositionally biased region" description="Low complexity" evidence="7">
    <location>
        <begin position="262"/>
        <end position="288"/>
    </location>
</feature>
<feature type="compositionally biased region" description="Basic and acidic residues" evidence="7">
    <location>
        <begin position="394"/>
        <end position="442"/>
    </location>
</feature>
<dbReference type="InterPro" id="IPR013083">
    <property type="entry name" value="Znf_RING/FYVE/PHD"/>
</dbReference>
<reference evidence="9 10" key="1">
    <citation type="journal article" date="2021" name="Elife">
        <title>Chloroplast acquisition without the gene transfer in kleptoplastic sea slugs, Plakobranchus ocellatus.</title>
        <authorList>
            <person name="Maeda T."/>
            <person name="Takahashi S."/>
            <person name="Yoshida T."/>
            <person name="Shimamura S."/>
            <person name="Takaki Y."/>
            <person name="Nagai Y."/>
            <person name="Toyoda A."/>
            <person name="Suzuki Y."/>
            <person name="Arimoto A."/>
            <person name="Ishii H."/>
            <person name="Satoh N."/>
            <person name="Nishiyama T."/>
            <person name="Hasebe M."/>
            <person name="Maruyama T."/>
            <person name="Minagawa J."/>
            <person name="Obokata J."/>
            <person name="Shigenobu S."/>
        </authorList>
    </citation>
    <scope>NUCLEOTIDE SEQUENCE [LARGE SCALE GENOMIC DNA]</scope>
</reference>
<evidence type="ECO:0000256" key="3">
    <source>
        <dbReference type="ARBA" id="ARBA00022771"/>
    </source>
</evidence>
<dbReference type="GO" id="GO:0050684">
    <property type="term" value="P:regulation of mRNA processing"/>
    <property type="evidence" value="ECO:0007669"/>
    <property type="project" value="TreeGrafter"/>
</dbReference>
<feature type="compositionally biased region" description="Low complexity" evidence="7">
    <location>
        <begin position="208"/>
        <end position="251"/>
    </location>
</feature>
<keyword evidence="9" id="KW-0675">Receptor</keyword>
<comment type="subcellular location">
    <subcellularLocation>
        <location evidence="1">Nucleus</location>
    </subcellularLocation>
</comment>
<proteinExistence type="predicted"/>
<dbReference type="SMART" id="SM00513">
    <property type="entry name" value="SAP"/>
    <property type="match status" value="1"/>
</dbReference>
<keyword evidence="2" id="KW-0479">Metal-binding</keyword>
<dbReference type="PRINTS" id="PR01217">
    <property type="entry name" value="PRICHEXTENSN"/>
</dbReference>
<dbReference type="Gene3D" id="3.30.40.10">
    <property type="entry name" value="Zinc/RING finger domain, C3HC4 (zinc finger)"/>
    <property type="match status" value="1"/>
</dbReference>
<dbReference type="GO" id="GO:0003723">
    <property type="term" value="F:RNA binding"/>
    <property type="evidence" value="ECO:0007669"/>
    <property type="project" value="UniProtKB-KW"/>
</dbReference>
<dbReference type="EMBL" id="BMAT01012473">
    <property type="protein sequence ID" value="GFR93013.1"/>
    <property type="molecule type" value="Genomic_DNA"/>
</dbReference>
<evidence type="ECO:0000313" key="9">
    <source>
        <dbReference type="EMBL" id="GFR93013.1"/>
    </source>
</evidence>
<sequence>MAAISESKKLCDLRVIDMKNELDKRGLDKTGVKSVLYERLSKPLDLVFYKSLKAEWASAARSFKQIHGHELRKENFGYVLYGAWVKAYSREKMAKSFEAAGLHPWNPDRLDYSKCEASQSFVQYPRAILCAATTTPAAGSSSPDLRPSTSTCPPSDGSSTSSPGSSTPTCPPVAGSSTPGPRPSTSTSPPAAGPSTPDPRPSTPTSPPAAGSSTPDPRPSTSTSPPAAGSSTPGPRPSTSTSPPAAGSSTPGPRPSTPTSPPVAGSSTPGPRPSTSTSPPAAGPSTPTDLVAPDMSLMASMNKLLIMVNGWDKHVFFEMMRKRHECVLPDDQDPEYTEFHKLYSKFVPPPTFSTLPLPSGWGQRKTTRAPQVRPPAYVSGSKFRMFFDEKDRREREKMEAKEQREKQRAEKKKQAEEKKLERERNKAERAAKRQKALAEKEKKSKKRKTVVLSETDESDVSMHLDDDSSCDSLLAFDENVCCVCGGEEEETGWVGCDCNRWFHIHCAASERNQDIVGMTSRELRRYNFVCDFCV</sequence>
<dbReference type="SMART" id="SM00249">
    <property type="entry name" value="PHD"/>
    <property type="match status" value="1"/>
</dbReference>
<dbReference type="Pfam" id="PF02037">
    <property type="entry name" value="SAP"/>
    <property type="match status" value="1"/>
</dbReference>
<feature type="compositionally biased region" description="Pro residues" evidence="7">
    <location>
        <begin position="252"/>
        <end position="261"/>
    </location>
</feature>
<feature type="compositionally biased region" description="Low complexity" evidence="7">
    <location>
        <begin position="135"/>
        <end position="195"/>
    </location>
</feature>
<dbReference type="GO" id="GO:0008270">
    <property type="term" value="F:zinc ion binding"/>
    <property type="evidence" value="ECO:0007669"/>
    <property type="project" value="UniProtKB-KW"/>
</dbReference>
<evidence type="ECO:0000256" key="2">
    <source>
        <dbReference type="ARBA" id="ARBA00022723"/>
    </source>
</evidence>
<dbReference type="PANTHER" id="PTHR15683:SF8">
    <property type="entry name" value="SCAFFOLD ATTACHMENT FACTOR B, ISOFORM B"/>
    <property type="match status" value="1"/>
</dbReference>
<name>A0AAV4H521_9GAST</name>
<keyword evidence="4" id="KW-0862">Zinc</keyword>
<feature type="domain" description="SAP" evidence="8">
    <location>
        <begin position="10"/>
        <end position="44"/>
    </location>
</feature>
<dbReference type="PANTHER" id="PTHR15683">
    <property type="entry name" value="SCAFFOLD ATTACHMENT FACTOR B-RELATED"/>
    <property type="match status" value="1"/>
</dbReference>
<dbReference type="InterPro" id="IPR003034">
    <property type="entry name" value="SAP_dom"/>
</dbReference>
<feature type="region of interest" description="Disordered" evidence="7">
    <location>
        <begin position="394"/>
        <end position="456"/>
    </location>
</feature>
<dbReference type="SUPFAM" id="SSF68906">
    <property type="entry name" value="SAP domain"/>
    <property type="match status" value="1"/>
</dbReference>
<keyword evidence="5" id="KW-0694">RNA-binding</keyword>
<dbReference type="InterPro" id="IPR051738">
    <property type="entry name" value="SAF_Modulators"/>
</dbReference>
<evidence type="ECO:0000256" key="5">
    <source>
        <dbReference type="ARBA" id="ARBA00022884"/>
    </source>
</evidence>
<evidence type="ECO:0000256" key="4">
    <source>
        <dbReference type="ARBA" id="ARBA00022833"/>
    </source>
</evidence>
<evidence type="ECO:0000256" key="7">
    <source>
        <dbReference type="SAM" id="MobiDB-lite"/>
    </source>
</evidence>
<comment type="caution">
    <text evidence="9">The sequence shown here is derived from an EMBL/GenBank/DDBJ whole genome shotgun (WGS) entry which is preliminary data.</text>
</comment>